<dbReference type="PANTHER" id="PTHR18895:SF74">
    <property type="entry name" value="MTRF1L RELEASE FACTOR GLUTAMINE METHYLTRANSFERASE"/>
    <property type="match status" value="1"/>
</dbReference>
<dbReference type="Pfam" id="PF05175">
    <property type="entry name" value="MTS"/>
    <property type="match status" value="1"/>
</dbReference>
<dbReference type="AlphaFoldDB" id="A0A517U3B8"/>
<evidence type="ECO:0000256" key="1">
    <source>
        <dbReference type="ARBA" id="ARBA00022603"/>
    </source>
</evidence>
<protein>
    <recommendedName>
        <fullName evidence="5">Release factor glutamine methyltransferase</fullName>
        <shortName evidence="5">RF MTase</shortName>
        <ecNumber evidence="5">2.1.1.297</ecNumber>
    </recommendedName>
    <alternativeName>
        <fullName evidence="5">N5-glutamine methyltransferase PrmC</fullName>
    </alternativeName>
    <alternativeName>
        <fullName evidence="5">Protein-(glutamine-N5) MTase PrmC</fullName>
    </alternativeName>
    <alternativeName>
        <fullName evidence="5">Protein-glutamine N-methyltransferase PrmC</fullName>
    </alternativeName>
</protein>
<dbReference type="NCBIfam" id="TIGR03534">
    <property type="entry name" value="RF_mod_PrmC"/>
    <property type="match status" value="1"/>
</dbReference>
<feature type="binding site" evidence="5">
    <location>
        <position position="221"/>
    </location>
    <ligand>
        <name>S-adenosyl-L-methionine</name>
        <dbReference type="ChEBI" id="CHEBI:59789"/>
    </ligand>
</feature>
<dbReference type="Pfam" id="PF17827">
    <property type="entry name" value="PrmC_N"/>
    <property type="match status" value="1"/>
</dbReference>
<comment type="catalytic activity">
    <reaction evidence="4 5">
        <text>L-glutaminyl-[peptide chain release factor] + S-adenosyl-L-methionine = N(5)-methyl-L-glutaminyl-[peptide chain release factor] + S-adenosyl-L-homocysteine + H(+)</text>
        <dbReference type="Rhea" id="RHEA:42896"/>
        <dbReference type="Rhea" id="RHEA-COMP:10271"/>
        <dbReference type="Rhea" id="RHEA-COMP:10272"/>
        <dbReference type="ChEBI" id="CHEBI:15378"/>
        <dbReference type="ChEBI" id="CHEBI:30011"/>
        <dbReference type="ChEBI" id="CHEBI:57856"/>
        <dbReference type="ChEBI" id="CHEBI:59789"/>
        <dbReference type="ChEBI" id="CHEBI:61891"/>
        <dbReference type="EC" id="2.1.1.297"/>
    </reaction>
</comment>
<evidence type="ECO:0000256" key="2">
    <source>
        <dbReference type="ARBA" id="ARBA00022679"/>
    </source>
</evidence>
<dbReference type="InterPro" id="IPR004556">
    <property type="entry name" value="HemK-like"/>
</dbReference>
<feature type="binding site" evidence="5">
    <location>
        <position position="176"/>
    </location>
    <ligand>
        <name>S-adenosyl-L-methionine</name>
        <dbReference type="ChEBI" id="CHEBI:59789"/>
    </ligand>
</feature>
<feature type="region of interest" description="Disordered" evidence="6">
    <location>
        <begin position="115"/>
        <end position="145"/>
    </location>
</feature>
<dbReference type="CDD" id="cd02440">
    <property type="entry name" value="AdoMet_MTases"/>
    <property type="match status" value="1"/>
</dbReference>
<evidence type="ECO:0000256" key="4">
    <source>
        <dbReference type="ARBA" id="ARBA00048391"/>
    </source>
</evidence>
<dbReference type="Gene3D" id="1.10.8.10">
    <property type="entry name" value="DNA helicase RuvA subunit, C-terminal domain"/>
    <property type="match status" value="1"/>
</dbReference>
<feature type="domain" description="Release factor glutamine methyltransferase N-terminal" evidence="8">
    <location>
        <begin position="11"/>
        <end position="80"/>
    </location>
</feature>
<evidence type="ECO:0000256" key="6">
    <source>
        <dbReference type="SAM" id="MobiDB-lite"/>
    </source>
</evidence>
<dbReference type="PROSITE" id="PS00092">
    <property type="entry name" value="N6_MTASE"/>
    <property type="match status" value="1"/>
</dbReference>
<comment type="caution">
    <text evidence="5">Lacks conserved residue(s) required for the propagation of feature annotation.</text>
</comment>
<dbReference type="Gene3D" id="3.40.50.150">
    <property type="entry name" value="Vaccinia Virus protein VP39"/>
    <property type="match status" value="1"/>
</dbReference>
<comment type="similarity">
    <text evidence="5">Belongs to the protein N5-glutamine methyltransferase family. PrmC subfamily.</text>
</comment>
<proteinExistence type="inferred from homology"/>
<evidence type="ECO:0000313" key="10">
    <source>
        <dbReference type="Proteomes" id="UP000317909"/>
    </source>
</evidence>
<dbReference type="InterPro" id="IPR002052">
    <property type="entry name" value="DNA_methylase_N6_adenine_CS"/>
</dbReference>
<sequence>MSDAPWTIGRLLNWTTDFLKEKGAESPRLDAEVLLAHVRGCKRIELYTAFEQPASEELRAKFRELIKQRAAGKPVAYLVGHREFFSLPFTVTPDVLIPRPDTELLVVRALDIAKPQPRVNDPPERTETDDAPEAPAAKPTPPPAKPMAIADVGAGSGIIAVTLAKHLPTATVTMIDVSPAALQVAQGNAERTKVSDRIEAIESDLFAAVPAERKFDLIVSNPPYITSAEMQQLAVDVKRYEPTLALDGGPEGTTVIERLIPQAAERLRPGGWLLMEISPTIVDRVEQLLEAEPRLERRPTQKDMAGLARVVQARRKEER</sequence>
<dbReference type="OrthoDB" id="9800643at2"/>
<dbReference type="Proteomes" id="UP000317909">
    <property type="component" value="Chromosome"/>
</dbReference>
<organism evidence="9 10">
    <name type="scientific">Lacipirellula limnantheis</name>
    <dbReference type="NCBI Taxonomy" id="2528024"/>
    <lineage>
        <taxon>Bacteria</taxon>
        <taxon>Pseudomonadati</taxon>
        <taxon>Planctomycetota</taxon>
        <taxon>Planctomycetia</taxon>
        <taxon>Pirellulales</taxon>
        <taxon>Lacipirellulaceae</taxon>
        <taxon>Lacipirellula</taxon>
    </lineage>
</organism>
<dbReference type="GO" id="GO:0102559">
    <property type="term" value="F:peptide chain release factor N(5)-glutamine methyltransferase activity"/>
    <property type="evidence" value="ECO:0007669"/>
    <property type="project" value="UniProtKB-EC"/>
</dbReference>
<dbReference type="GO" id="GO:0003676">
    <property type="term" value="F:nucleic acid binding"/>
    <property type="evidence" value="ECO:0007669"/>
    <property type="project" value="InterPro"/>
</dbReference>
<accession>A0A517U3B8</accession>
<keyword evidence="10" id="KW-1185">Reference proteome</keyword>
<dbReference type="InterPro" id="IPR019874">
    <property type="entry name" value="RF_methyltr_PrmC"/>
</dbReference>
<dbReference type="InterPro" id="IPR007848">
    <property type="entry name" value="Small_mtfrase_dom"/>
</dbReference>
<keyword evidence="3 5" id="KW-0949">S-adenosyl-L-methionine</keyword>
<dbReference type="EC" id="2.1.1.297" evidence="5"/>
<feature type="binding site" evidence="5">
    <location>
        <begin position="221"/>
        <end position="224"/>
    </location>
    <ligand>
        <name>substrate</name>
    </ligand>
</feature>
<feature type="domain" description="Methyltransferase small" evidence="7">
    <location>
        <begin position="148"/>
        <end position="231"/>
    </location>
</feature>
<dbReference type="PANTHER" id="PTHR18895">
    <property type="entry name" value="HEMK METHYLTRANSFERASE"/>
    <property type="match status" value="1"/>
</dbReference>
<keyword evidence="1 5" id="KW-0489">Methyltransferase</keyword>
<name>A0A517U3B8_9BACT</name>
<evidence type="ECO:0000256" key="5">
    <source>
        <dbReference type="HAMAP-Rule" id="MF_02126"/>
    </source>
</evidence>
<dbReference type="InterPro" id="IPR050320">
    <property type="entry name" value="N5-glutamine_MTase"/>
</dbReference>
<dbReference type="KEGG" id="llh:I41_43120"/>
<dbReference type="GO" id="GO:0032259">
    <property type="term" value="P:methylation"/>
    <property type="evidence" value="ECO:0007669"/>
    <property type="project" value="UniProtKB-KW"/>
</dbReference>
<dbReference type="HAMAP" id="MF_02126">
    <property type="entry name" value="RF_methyltr_PrmC"/>
    <property type="match status" value="1"/>
</dbReference>
<comment type="function">
    <text evidence="5">Methylates the class 1 translation termination release factors RF1/PrfA and RF2/PrfB on the glutamine residue of the universally conserved GGQ motif.</text>
</comment>
<keyword evidence="2 5" id="KW-0808">Transferase</keyword>
<dbReference type="EMBL" id="CP036339">
    <property type="protein sequence ID" value="QDT75103.1"/>
    <property type="molecule type" value="Genomic_DNA"/>
</dbReference>
<evidence type="ECO:0000259" key="8">
    <source>
        <dbReference type="Pfam" id="PF17827"/>
    </source>
</evidence>
<evidence type="ECO:0000313" key="9">
    <source>
        <dbReference type="EMBL" id="QDT75103.1"/>
    </source>
</evidence>
<dbReference type="InterPro" id="IPR029063">
    <property type="entry name" value="SAM-dependent_MTases_sf"/>
</dbReference>
<dbReference type="RefSeq" id="WP_145434798.1">
    <property type="nucleotide sequence ID" value="NZ_CP036339.1"/>
</dbReference>
<feature type="binding site" evidence="5">
    <location>
        <begin position="153"/>
        <end position="157"/>
    </location>
    <ligand>
        <name>S-adenosyl-L-methionine</name>
        <dbReference type="ChEBI" id="CHEBI:59789"/>
    </ligand>
</feature>
<gene>
    <name evidence="5 9" type="primary">prmC</name>
    <name evidence="9" type="ORF">I41_43120</name>
</gene>
<dbReference type="NCBIfam" id="TIGR00536">
    <property type="entry name" value="hemK_fam"/>
    <property type="match status" value="1"/>
</dbReference>
<dbReference type="InterPro" id="IPR040758">
    <property type="entry name" value="PrmC_N"/>
</dbReference>
<reference evidence="9 10" key="1">
    <citation type="submission" date="2019-02" db="EMBL/GenBank/DDBJ databases">
        <title>Deep-cultivation of Planctomycetes and their phenomic and genomic characterization uncovers novel biology.</title>
        <authorList>
            <person name="Wiegand S."/>
            <person name="Jogler M."/>
            <person name="Boedeker C."/>
            <person name="Pinto D."/>
            <person name="Vollmers J."/>
            <person name="Rivas-Marin E."/>
            <person name="Kohn T."/>
            <person name="Peeters S.H."/>
            <person name="Heuer A."/>
            <person name="Rast P."/>
            <person name="Oberbeckmann S."/>
            <person name="Bunk B."/>
            <person name="Jeske O."/>
            <person name="Meyerdierks A."/>
            <person name="Storesund J.E."/>
            <person name="Kallscheuer N."/>
            <person name="Luecker S."/>
            <person name="Lage O.M."/>
            <person name="Pohl T."/>
            <person name="Merkel B.J."/>
            <person name="Hornburger P."/>
            <person name="Mueller R.-W."/>
            <person name="Bruemmer F."/>
            <person name="Labrenz M."/>
            <person name="Spormann A.M."/>
            <person name="Op den Camp H."/>
            <person name="Overmann J."/>
            <person name="Amann R."/>
            <person name="Jetten M.S.M."/>
            <person name="Mascher T."/>
            <person name="Medema M.H."/>
            <person name="Devos D.P."/>
            <person name="Kaster A.-K."/>
            <person name="Ovreas L."/>
            <person name="Rohde M."/>
            <person name="Galperin M.Y."/>
            <person name="Jogler C."/>
        </authorList>
    </citation>
    <scope>NUCLEOTIDE SEQUENCE [LARGE SCALE GENOMIC DNA]</scope>
    <source>
        <strain evidence="9 10">I41</strain>
    </source>
</reference>
<evidence type="ECO:0000259" key="7">
    <source>
        <dbReference type="Pfam" id="PF05175"/>
    </source>
</evidence>
<evidence type="ECO:0000256" key="3">
    <source>
        <dbReference type="ARBA" id="ARBA00022691"/>
    </source>
</evidence>
<dbReference type="SUPFAM" id="SSF53335">
    <property type="entry name" value="S-adenosyl-L-methionine-dependent methyltransferases"/>
    <property type="match status" value="1"/>
</dbReference>